<dbReference type="EMBL" id="LCIH01000008">
    <property type="protein sequence ID" value="KKT51758.1"/>
    <property type="molecule type" value="Genomic_DNA"/>
</dbReference>
<evidence type="ECO:0000313" key="2">
    <source>
        <dbReference type="Proteomes" id="UP000034006"/>
    </source>
</evidence>
<comment type="caution">
    <text evidence="1">The sequence shown here is derived from an EMBL/GenBank/DDBJ whole genome shotgun (WGS) entry which is preliminary data.</text>
</comment>
<dbReference type="STRING" id="1618387.UW44_C0008G0080"/>
<sequence length="153" mass="17075">MSENSYNVVFEFNESTGGAYGVRTWTSYSNQEEAEALTKDRPHQTVIAQGVTEAEALNLTSLTPEICRLMCAIEGAFEGDPHASQERVKYSLINAQYAIAHDRLHIAQHSLTRIDARKYLALFLQLVQNPKTPKTASMSGIMMVCYNNFGQVI</sequence>
<evidence type="ECO:0000313" key="1">
    <source>
        <dbReference type="EMBL" id="KKT51758.1"/>
    </source>
</evidence>
<accession>A0A0G1HYV6</accession>
<organism evidence="1 2">
    <name type="scientific">Candidatus Collierbacteria bacterium GW2011_GWB2_44_22</name>
    <dbReference type="NCBI Taxonomy" id="1618387"/>
    <lineage>
        <taxon>Bacteria</taxon>
        <taxon>Candidatus Collieribacteriota</taxon>
    </lineage>
</organism>
<gene>
    <name evidence="1" type="ORF">UW44_C0008G0080</name>
</gene>
<name>A0A0G1HYV6_9BACT</name>
<proteinExistence type="predicted"/>
<dbReference type="AlphaFoldDB" id="A0A0G1HYV6"/>
<reference evidence="1 2" key="1">
    <citation type="journal article" date="2015" name="Nature">
        <title>rRNA introns, odd ribosomes, and small enigmatic genomes across a large radiation of phyla.</title>
        <authorList>
            <person name="Brown C.T."/>
            <person name="Hug L.A."/>
            <person name="Thomas B.C."/>
            <person name="Sharon I."/>
            <person name="Castelle C.J."/>
            <person name="Singh A."/>
            <person name="Wilkins M.J."/>
            <person name="Williams K.H."/>
            <person name="Banfield J.F."/>
        </authorList>
    </citation>
    <scope>NUCLEOTIDE SEQUENCE [LARGE SCALE GENOMIC DNA]</scope>
</reference>
<protein>
    <submittedName>
        <fullName evidence="1">Uncharacterized protein</fullName>
    </submittedName>
</protein>
<dbReference type="Proteomes" id="UP000034006">
    <property type="component" value="Unassembled WGS sequence"/>
</dbReference>